<feature type="domain" description="O-antigen ligase-related" evidence="6">
    <location>
        <begin position="192"/>
        <end position="335"/>
    </location>
</feature>
<keyword evidence="4 5" id="KW-0472">Membrane</keyword>
<dbReference type="PANTHER" id="PTHR37422:SF13">
    <property type="entry name" value="LIPOPOLYSACCHARIDE BIOSYNTHESIS PROTEIN PA4999-RELATED"/>
    <property type="match status" value="1"/>
</dbReference>
<dbReference type="EMBL" id="CAJNBJ010000022">
    <property type="protein sequence ID" value="CAE6804725.1"/>
    <property type="molecule type" value="Genomic_DNA"/>
</dbReference>
<feature type="transmembrane region" description="Helical" evidence="5">
    <location>
        <begin position="78"/>
        <end position="100"/>
    </location>
</feature>
<feature type="transmembrane region" description="Helical" evidence="5">
    <location>
        <begin position="106"/>
        <end position="123"/>
    </location>
</feature>
<sequence>MTAGEFGIKSAGRQAAVPNEPKIGFYLVMLAMLFEFGRPQDIFPPLKVVPIPSLLDASIFIAVLASGKTTFANLQTKLWIGLLAFMAMWVPFANNNFWAFMTLKEMTLYFFLYLGIVTFVNTTGRMQTVILVWLAVHAVLGVNGILHHGQGVGGWLGDENDFGMEMNVAVPVAFFMYQAATTQRSKLLYMALLGLFVMSVVATSSRGAFLGLLAVGTYCWLYSPRKILSLLLGVCLVGLVLITAPQEYWDRISSITDDSTMETGTAGQRMFTWGIGWEIFTANPILGIGQGNFPWTIGEYMGGRTWQTKSLAGRQAHSLYFTLMPELGLVGIIIFGTMIVLNYRDTRVRQLVPLRLPKIGKRLESEPANDPEFVQAALFGNAILGGMIGYLTTSAFISTLYYPTFWILMGLAVALRNTTQAYSVTRSDKSLSSSLASNAPLERSPRTVRFSR</sequence>
<feature type="transmembrane region" description="Helical" evidence="5">
    <location>
        <begin position="227"/>
        <end position="244"/>
    </location>
</feature>
<organism evidence="7 8">
    <name type="scientific">Nitrospira defluvii</name>
    <dbReference type="NCBI Taxonomy" id="330214"/>
    <lineage>
        <taxon>Bacteria</taxon>
        <taxon>Pseudomonadati</taxon>
        <taxon>Nitrospirota</taxon>
        <taxon>Nitrospiria</taxon>
        <taxon>Nitrospirales</taxon>
        <taxon>Nitrospiraceae</taxon>
        <taxon>Nitrospira</taxon>
    </lineage>
</organism>
<keyword evidence="3 5" id="KW-1133">Transmembrane helix</keyword>
<evidence type="ECO:0000256" key="4">
    <source>
        <dbReference type="ARBA" id="ARBA00023136"/>
    </source>
</evidence>
<dbReference type="Pfam" id="PF04932">
    <property type="entry name" value="Wzy_C"/>
    <property type="match status" value="1"/>
</dbReference>
<feature type="transmembrane region" description="Helical" evidence="5">
    <location>
        <begin position="162"/>
        <end position="180"/>
    </location>
</feature>
<dbReference type="PANTHER" id="PTHR37422">
    <property type="entry name" value="TEICHURONIC ACID BIOSYNTHESIS PROTEIN TUAE"/>
    <property type="match status" value="1"/>
</dbReference>
<feature type="transmembrane region" description="Helical" evidence="5">
    <location>
        <begin position="130"/>
        <end position="150"/>
    </location>
</feature>
<evidence type="ECO:0000259" key="6">
    <source>
        <dbReference type="Pfam" id="PF04932"/>
    </source>
</evidence>
<reference evidence="7 8" key="1">
    <citation type="submission" date="2021-02" db="EMBL/GenBank/DDBJ databases">
        <authorList>
            <person name="Han P."/>
        </authorList>
    </citation>
    <scope>NUCLEOTIDE SEQUENCE [LARGE SCALE GENOMIC DNA]</scope>
    <source>
        <strain evidence="7">Candidatus Nitrospira sp. ZN2</strain>
    </source>
</reference>
<gene>
    <name evidence="7" type="ORF">NSPZN2_90034</name>
</gene>
<name>A0ABM8SEI4_9BACT</name>
<evidence type="ECO:0000256" key="3">
    <source>
        <dbReference type="ARBA" id="ARBA00022989"/>
    </source>
</evidence>
<accession>A0ABM8SEI4</accession>
<evidence type="ECO:0000313" key="7">
    <source>
        <dbReference type="EMBL" id="CAE6804725.1"/>
    </source>
</evidence>
<dbReference type="InterPro" id="IPR007016">
    <property type="entry name" value="O-antigen_ligase-rel_domated"/>
</dbReference>
<comment type="subcellular location">
    <subcellularLocation>
        <location evidence="1">Membrane</location>
        <topology evidence="1">Multi-pass membrane protein</topology>
    </subcellularLocation>
</comment>
<feature type="transmembrane region" description="Helical" evidence="5">
    <location>
        <begin position="399"/>
        <end position="415"/>
    </location>
</feature>
<feature type="transmembrane region" description="Helical" evidence="5">
    <location>
        <begin position="187"/>
        <end position="215"/>
    </location>
</feature>
<dbReference type="RefSeq" id="WP_213044366.1">
    <property type="nucleotide sequence ID" value="NZ_CAJNBJ010000022.1"/>
</dbReference>
<keyword evidence="2 5" id="KW-0812">Transmembrane</keyword>
<evidence type="ECO:0000256" key="5">
    <source>
        <dbReference type="SAM" id="Phobius"/>
    </source>
</evidence>
<evidence type="ECO:0000256" key="1">
    <source>
        <dbReference type="ARBA" id="ARBA00004141"/>
    </source>
</evidence>
<comment type="caution">
    <text evidence="7">The sequence shown here is derived from an EMBL/GenBank/DDBJ whole genome shotgun (WGS) entry which is preliminary data.</text>
</comment>
<evidence type="ECO:0000313" key="8">
    <source>
        <dbReference type="Proteomes" id="UP000675880"/>
    </source>
</evidence>
<feature type="transmembrane region" description="Helical" evidence="5">
    <location>
        <begin position="319"/>
        <end position="341"/>
    </location>
</feature>
<evidence type="ECO:0000256" key="2">
    <source>
        <dbReference type="ARBA" id="ARBA00022692"/>
    </source>
</evidence>
<protein>
    <recommendedName>
        <fullName evidence="6">O-antigen ligase-related domain-containing protein</fullName>
    </recommendedName>
</protein>
<keyword evidence="8" id="KW-1185">Reference proteome</keyword>
<dbReference type="Proteomes" id="UP000675880">
    <property type="component" value="Unassembled WGS sequence"/>
</dbReference>
<proteinExistence type="predicted"/>
<dbReference type="InterPro" id="IPR051533">
    <property type="entry name" value="WaaL-like"/>
</dbReference>